<feature type="transmembrane region" description="Helical" evidence="2">
    <location>
        <begin position="247"/>
        <end position="270"/>
    </location>
</feature>
<evidence type="ECO:0000313" key="6">
    <source>
        <dbReference type="Proteomes" id="UP000762586"/>
    </source>
</evidence>
<feature type="coiled-coil region" evidence="1">
    <location>
        <begin position="205"/>
        <end position="232"/>
    </location>
</feature>
<dbReference type="AlphaFoldDB" id="A0A3S1AGB2"/>
<dbReference type="EMBL" id="JACGET010000013">
    <property type="protein sequence ID" value="MBN3106979.1"/>
    <property type="molecule type" value="Genomic_DNA"/>
</dbReference>
<name>A0A3S1AGB2_9GAMM</name>
<proteinExistence type="predicted"/>
<protein>
    <submittedName>
        <fullName evidence="4">Uncharacterized protein</fullName>
    </submittedName>
</protein>
<keyword evidence="2" id="KW-1133">Transmembrane helix</keyword>
<keyword evidence="2" id="KW-0812">Transmembrane</keyword>
<keyword evidence="2" id="KW-0472">Membrane</keyword>
<gene>
    <name evidence="4" type="ORF">F126LOC_009060</name>
    <name evidence="3" type="ORF">H4F48_12955</name>
</gene>
<reference evidence="4 5" key="2">
    <citation type="submission" date="2020-11" db="EMBL/GenBank/DDBJ databases">
        <title>Complete genome sequence of Pectobacterium brasiliense strain F126.</title>
        <authorList>
            <person name="Miroshnikov K."/>
            <person name="Vo T.N.H."/>
            <person name="Khodykina M.V."/>
            <person name="Kabanova A.P."/>
            <person name="Shneider M."/>
            <person name="Korzhenkov A."/>
            <person name="Toschakov S.V."/>
            <person name="Miroshnikov K.A."/>
            <person name="Ignatov A.N."/>
            <person name="Mikhailova Y.V."/>
            <person name="Shelenkov A."/>
            <person name="Yanushevich Y.G."/>
            <person name="Evseev P.V."/>
        </authorList>
    </citation>
    <scope>NUCLEOTIDE SEQUENCE [LARGE SCALE GENOMIC DNA]</scope>
    <source>
        <strain evidence="4 5">F126</strain>
    </source>
</reference>
<reference evidence="3 6" key="1">
    <citation type="submission" date="2020-07" db="EMBL/GenBank/DDBJ databases">
        <title>A pangenomic view of the genus Pectobacterium provides insights into genome organization, phylogeny, and virulence.</title>
        <authorList>
            <person name="Jonkheer E."/>
            <person name="Brankovics B."/>
            <person name="Houwers I."/>
            <person name="Van Der Wolf J."/>
            <person name="Bonants P."/>
            <person name="Vreeburg R."/>
            <person name="Bollema R."/>
            <person name="De Haan J."/>
            <person name="Berke L."/>
            <person name="De Ridder D."/>
            <person name="Smit S."/>
            <person name="Van Der Lee T.A.J."/>
        </authorList>
    </citation>
    <scope>NUCLEOTIDE SEQUENCE [LARGE SCALE GENOMIC DNA]</scope>
    <source>
        <strain evidence="3 6">NAK:384</strain>
    </source>
</reference>
<organism evidence="4 5">
    <name type="scientific">Pectobacterium brasiliense</name>
    <dbReference type="NCBI Taxonomy" id="180957"/>
    <lineage>
        <taxon>Bacteria</taxon>
        <taxon>Pseudomonadati</taxon>
        <taxon>Pseudomonadota</taxon>
        <taxon>Gammaproteobacteria</taxon>
        <taxon>Enterobacterales</taxon>
        <taxon>Pectobacteriaceae</taxon>
        <taxon>Pectobacterium</taxon>
    </lineage>
</organism>
<dbReference type="Proteomes" id="UP000269351">
    <property type="component" value="Chromosome"/>
</dbReference>
<accession>A0A3S1AGB2</accession>
<evidence type="ECO:0000313" key="4">
    <source>
        <dbReference type="EMBL" id="QPK25901.1"/>
    </source>
</evidence>
<evidence type="ECO:0000256" key="2">
    <source>
        <dbReference type="SAM" id="Phobius"/>
    </source>
</evidence>
<feature type="transmembrane region" description="Helical" evidence="2">
    <location>
        <begin position="282"/>
        <end position="303"/>
    </location>
</feature>
<dbReference type="EMBL" id="CP065031">
    <property type="protein sequence ID" value="QPK25901.1"/>
    <property type="molecule type" value="Genomic_DNA"/>
</dbReference>
<dbReference type="RefSeq" id="WP_119870943.1">
    <property type="nucleotide sequence ID" value="NZ_BSWF01000006.1"/>
</dbReference>
<dbReference type="Proteomes" id="UP000762586">
    <property type="component" value="Unassembled WGS sequence"/>
</dbReference>
<keyword evidence="6" id="KW-1185">Reference proteome</keyword>
<evidence type="ECO:0000313" key="5">
    <source>
        <dbReference type="Proteomes" id="UP000269351"/>
    </source>
</evidence>
<evidence type="ECO:0000313" key="3">
    <source>
        <dbReference type="EMBL" id="MBN3106979.1"/>
    </source>
</evidence>
<keyword evidence="1" id="KW-0175">Coiled coil</keyword>
<evidence type="ECO:0000256" key="1">
    <source>
        <dbReference type="SAM" id="Coils"/>
    </source>
</evidence>
<sequence>MSEYFSFLSSNEKIIHDCDHEINRKLGEFKTKRNILNVEDNQFIDCLTIKTWDVFYYYFRENRSLLDKNTLFNRKYLGERLLFSKEMFISDQLNFLHSLMRVVYELFFILNDPSQTPECVNIDVIEKIDHLTRDKNTVHSFLWIERVMPASMCRDIIQDSQFINVRDKITNGLEFIDNALKTHIDEINLCAGKSKSDLLDVIAKASEVNIEITDYERKLQEYKQEYNFVLLSKAFNNIRNTKKIEKLFAYIRFLIPVFVLVLIPIYLYITRIEHDVTQWRDVFIFLPLITLEVLAFYFMRLFYLEIKSVKSQILQIDIRLSLCEFIQDYVEKKESSDKSDHVWKSFESLVFSPIQANEDKIPAVLDGADAIADLAGKIMAKKSS</sequence>